<dbReference type="Proteomes" id="UP001595629">
    <property type="component" value="Unassembled WGS sequence"/>
</dbReference>
<comment type="caution">
    <text evidence="1">The sequence shown here is derived from an EMBL/GenBank/DDBJ whole genome shotgun (WGS) entry which is preliminary data.</text>
</comment>
<reference evidence="2" key="1">
    <citation type="journal article" date="2019" name="Int. J. Syst. Evol. Microbiol.">
        <title>The Global Catalogue of Microorganisms (GCM) 10K type strain sequencing project: providing services to taxonomists for standard genome sequencing and annotation.</title>
        <authorList>
            <consortium name="The Broad Institute Genomics Platform"/>
            <consortium name="The Broad Institute Genome Sequencing Center for Infectious Disease"/>
            <person name="Wu L."/>
            <person name="Ma J."/>
        </authorList>
    </citation>
    <scope>NUCLEOTIDE SEQUENCE [LARGE SCALE GENOMIC DNA]</scope>
    <source>
        <strain evidence="2">KCTC 42911</strain>
    </source>
</reference>
<evidence type="ECO:0000313" key="1">
    <source>
        <dbReference type="EMBL" id="MFC3614028.1"/>
    </source>
</evidence>
<organism evidence="1 2">
    <name type="scientific">Lutimaribacter marinistellae</name>
    <dbReference type="NCBI Taxonomy" id="1820329"/>
    <lineage>
        <taxon>Bacteria</taxon>
        <taxon>Pseudomonadati</taxon>
        <taxon>Pseudomonadota</taxon>
        <taxon>Alphaproteobacteria</taxon>
        <taxon>Rhodobacterales</taxon>
        <taxon>Roseobacteraceae</taxon>
        <taxon>Lutimaribacter</taxon>
    </lineage>
</organism>
<sequence length="60" mass="6472">MDAIQTAQYARALYGAHGDKAEAEAAEKARSCAAANRTAEAEQWQAVREAIRQLRGPNQG</sequence>
<protein>
    <submittedName>
        <fullName evidence="1">Uncharacterized protein</fullName>
    </submittedName>
</protein>
<keyword evidence="2" id="KW-1185">Reference proteome</keyword>
<accession>A0ABV7TFL9</accession>
<name>A0ABV7TFL9_9RHOB</name>
<gene>
    <name evidence="1" type="ORF">ACFORG_09685</name>
</gene>
<dbReference type="RefSeq" id="WP_386735220.1">
    <property type="nucleotide sequence ID" value="NZ_JBHRXI010000010.1"/>
</dbReference>
<proteinExistence type="predicted"/>
<dbReference type="EMBL" id="JBHRXI010000010">
    <property type="protein sequence ID" value="MFC3614028.1"/>
    <property type="molecule type" value="Genomic_DNA"/>
</dbReference>
<evidence type="ECO:0000313" key="2">
    <source>
        <dbReference type="Proteomes" id="UP001595629"/>
    </source>
</evidence>